<evidence type="ECO:0000313" key="4">
    <source>
        <dbReference type="EMBL" id="RSN68431.1"/>
    </source>
</evidence>
<evidence type="ECO:0000259" key="3">
    <source>
        <dbReference type="SMART" id="SM01027"/>
    </source>
</evidence>
<comment type="caution">
    <text evidence="4">The sequence shown here is derived from an EMBL/GenBank/DDBJ whole genome shotgun (WGS) entry which is preliminary data.</text>
</comment>
<sequence length="432" mass="48439">MGGARSIGRSSVEIICKNPIILDSGVDVGASSNLLPSEPRSDPEALILTHAHLDHYGASPLILRRWGCDTYVTPPTVDVGEVLLKDFVSLSSEYAERPYSIQDIQLIRRREKSVRLNDYVALDGWELRTFNAGHVLGSIMIHLTAVDGPSILYTGDINTAGTRTLRGAETELPKVDYLIIEGTYGGDDDIHPSRKKVERQFIEDIRNVIASGGVTIIPTFALGRAQEVLLTLISHMESGVLQEVPIFVDGMIREISKYYNAYWSWLRPELQRMIRESKRGLFDHRAIEEVRNREELLEISEPFIIVTTSGMLQGGPVLTYLKHFGTKRGNLIYLTGYQVRGTRGRMLLDGIRQIPMPDGIIEVKSDVKFADFSAHADQPNLINFITKVAGRGLKEVILVHGEPDKLIQLRRKLEARGIRAYIPYEGEVLRIK</sequence>
<gene>
    <name evidence="4" type="ORF">D9Q81_06130</name>
</gene>
<dbReference type="InterPro" id="IPR036866">
    <property type="entry name" value="RibonucZ/Hydroxyglut_hydro"/>
</dbReference>
<dbReference type="RefSeq" id="WP_125741991.1">
    <property type="nucleotide sequence ID" value="NZ_RCOR01000030.1"/>
</dbReference>
<dbReference type="GO" id="GO:0004521">
    <property type="term" value="F:RNA endonuclease activity"/>
    <property type="evidence" value="ECO:0007669"/>
    <property type="project" value="TreeGrafter"/>
</dbReference>
<keyword evidence="1 4" id="KW-0378">Hydrolase</keyword>
<organism evidence="4 5">
    <name type="scientific">Candidatus Korarchaeum cryptofilum</name>
    <dbReference type="NCBI Taxonomy" id="498846"/>
    <lineage>
        <taxon>Archaea</taxon>
        <taxon>Thermoproteota</taxon>
        <taxon>Candidatus Korarchaeia</taxon>
        <taxon>Candidatus Korarchaeales</taxon>
        <taxon>Candidatus Korarchaeaceae</taxon>
        <taxon>Candidatus Korarchaeum</taxon>
    </lineage>
</organism>
<dbReference type="Gene3D" id="3.40.50.10890">
    <property type="match status" value="1"/>
</dbReference>
<evidence type="ECO:0000259" key="2">
    <source>
        <dbReference type="SMART" id="SM00849"/>
    </source>
</evidence>
<dbReference type="InterPro" id="IPR011108">
    <property type="entry name" value="RMMBL"/>
</dbReference>
<protein>
    <submittedName>
        <fullName evidence="4">MBL fold metallo-hydrolase</fullName>
    </submittedName>
</protein>
<dbReference type="SUPFAM" id="SSF56281">
    <property type="entry name" value="Metallo-hydrolase/oxidoreductase"/>
    <property type="match status" value="1"/>
</dbReference>
<dbReference type="InterPro" id="IPR022712">
    <property type="entry name" value="Beta_Casp"/>
</dbReference>
<dbReference type="Pfam" id="PF10996">
    <property type="entry name" value="Beta-Casp"/>
    <property type="match status" value="1"/>
</dbReference>
<feature type="domain" description="Beta-Casp" evidence="3">
    <location>
        <begin position="225"/>
        <end position="347"/>
    </location>
</feature>
<reference evidence="4 5" key="1">
    <citation type="submission" date="2018-10" db="EMBL/GenBank/DDBJ databases">
        <title>Co-occurring genomic capacity for anaerobic methane metabolism and dissimilatory sulfite reduction discovered in the Korarchaeota.</title>
        <authorList>
            <person name="Mckay L.J."/>
            <person name="Dlakic M."/>
            <person name="Fields M.W."/>
            <person name="Delmont T.O."/>
            <person name="Eren A.M."/>
            <person name="Jay Z.J."/>
            <person name="Klingelsmith K.B."/>
            <person name="Rusch D.B."/>
            <person name="Inskeep W.P."/>
        </authorList>
    </citation>
    <scope>NUCLEOTIDE SEQUENCE [LARGE SCALE GENOMIC DNA]</scope>
    <source>
        <strain evidence="4 5">WS</strain>
    </source>
</reference>
<dbReference type="Pfam" id="PF00753">
    <property type="entry name" value="Lactamase_B"/>
    <property type="match status" value="1"/>
</dbReference>
<dbReference type="Gene3D" id="3.60.15.10">
    <property type="entry name" value="Ribonuclease Z/Hydroxyacylglutathione hydrolase-like"/>
    <property type="match status" value="1"/>
</dbReference>
<feature type="domain" description="Metallo-beta-lactamase" evidence="2">
    <location>
        <begin position="8"/>
        <end position="212"/>
    </location>
</feature>
<dbReference type="GO" id="GO:0016787">
    <property type="term" value="F:hydrolase activity"/>
    <property type="evidence" value="ECO:0007669"/>
    <property type="project" value="UniProtKB-KW"/>
</dbReference>
<dbReference type="EMBL" id="RCOR01000030">
    <property type="protein sequence ID" value="RSN68431.1"/>
    <property type="molecule type" value="Genomic_DNA"/>
</dbReference>
<dbReference type="PANTHER" id="PTHR11203">
    <property type="entry name" value="CLEAVAGE AND POLYADENYLATION SPECIFICITY FACTOR FAMILY MEMBER"/>
    <property type="match status" value="1"/>
</dbReference>
<evidence type="ECO:0000313" key="5">
    <source>
        <dbReference type="Proteomes" id="UP000278149"/>
    </source>
</evidence>
<dbReference type="PANTHER" id="PTHR11203:SF37">
    <property type="entry name" value="INTEGRATOR COMPLEX SUBUNIT 11"/>
    <property type="match status" value="1"/>
</dbReference>
<proteinExistence type="predicted"/>
<accession>A0A3R9RIB8</accession>
<evidence type="ECO:0000256" key="1">
    <source>
        <dbReference type="ARBA" id="ARBA00022801"/>
    </source>
</evidence>
<name>A0A3R9RIB8_9CREN</name>
<dbReference type="SMART" id="SM00849">
    <property type="entry name" value="Lactamase_B"/>
    <property type="match status" value="1"/>
</dbReference>
<dbReference type="InterPro" id="IPR001279">
    <property type="entry name" value="Metallo-B-lactamas"/>
</dbReference>
<dbReference type="InterPro" id="IPR050698">
    <property type="entry name" value="MBL"/>
</dbReference>
<dbReference type="AlphaFoldDB" id="A0A3R9RIB8"/>
<dbReference type="SMART" id="SM01027">
    <property type="entry name" value="Beta-Casp"/>
    <property type="match status" value="1"/>
</dbReference>
<dbReference type="Pfam" id="PF07521">
    <property type="entry name" value="RMMBL"/>
    <property type="match status" value="1"/>
</dbReference>
<dbReference type="Proteomes" id="UP000278149">
    <property type="component" value="Unassembled WGS sequence"/>
</dbReference>